<comment type="catalytic activity">
    <reaction evidence="1 7">
        <text>L-glutamate = D-glutamate</text>
        <dbReference type="Rhea" id="RHEA:12813"/>
        <dbReference type="ChEBI" id="CHEBI:29985"/>
        <dbReference type="ChEBI" id="CHEBI:29986"/>
        <dbReference type="EC" id="5.1.1.3"/>
    </reaction>
</comment>
<dbReference type="HAMAP" id="MF_00258">
    <property type="entry name" value="Glu_racemase"/>
    <property type="match status" value="1"/>
</dbReference>
<evidence type="ECO:0000313" key="9">
    <source>
        <dbReference type="Proteomes" id="UP000199534"/>
    </source>
</evidence>
<dbReference type="GO" id="GO:0071555">
    <property type="term" value="P:cell wall organization"/>
    <property type="evidence" value="ECO:0007669"/>
    <property type="project" value="UniProtKB-KW"/>
</dbReference>
<sequence>MNNALAKKNPAFPNRTASPIGIFDSGVGGLTIWKEISEVLPAEHTIYVADSAYAPYGQRTPEEILERCRLITRWLLSKGCKLIVVACNTATTNAIAALRAEFPIPFIGIEPAIKPAALQSQSGKIGVLATRGTLSSALFADTSKLHASGIEIYEQEGKGLVQLIESGVTDGPQMQAHLQPLLAPMLDAGIDHLVLGCTHYPYLKPVLNELLPKEVAILDCGLPVARQTRRILEAQDLLNPANEGSSELYTNGSPEVMQQMLAKLGRTGQVYFLRYVS</sequence>
<organism evidence="8 9">
    <name type="scientific">Robiginitalea myxolifaciens</name>
    <dbReference type="NCBI Taxonomy" id="400055"/>
    <lineage>
        <taxon>Bacteria</taxon>
        <taxon>Pseudomonadati</taxon>
        <taxon>Bacteroidota</taxon>
        <taxon>Flavobacteriia</taxon>
        <taxon>Flavobacteriales</taxon>
        <taxon>Flavobacteriaceae</taxon>
        <taxon>Robiginitalea</taxon>
    </lineage>
</organism>
<dbReference type="GO" id="GO:0008360">
    <property type="term" value="P:regulation of cell shape"/>
    <property type="evidence" value="ECO:0007669"/>
    <property type="project" value="UniProtKB-KW"/>
</dbReference>
<dbReference type="GO" id="GO:0008881">
    <property type="term" value="F:glutamate racemase activity"/>
    <property type="evidence" value="ECO:0007669"/>
    <property type="project" value="UniProtKB-UniRule"/>
</dbReference>
<evidence type="ECO:0000256" key="6">
    <source>
        <dbReference type="ARBA" id="ARBA00023316"/>
    </source>
</evidence>
<gene>
    <name evidence="7" type="primary">murI</name>
    <name evidence="8" type="ORF">SAMN04490243_0545</name>
</gene>
<feature type="active site" description="Proton donor/acceptor" evidence="7">
    <location>
        <position position="87"/>
    </location>
</feature>
<keyword evidence="9" id="KW-1185">Reference proteome</keyword>
<evidence type="ECO:0000256" key="2">
    <source>
        <dbReference type="ARBA" id="ARBA00013090"/>
    </source>
</evidence>
<dbReference type="UniPathway" id="UPA00219"/>
<proteinExistence type="inferred from homology"/>
<keyword evidence="5 7" id="KW-0413">Isomerase</keyword>
<dbReference type="EC" id="5.1.1.3" evidence="2 7"/>
<dbReference type="InterPro" id="IPR015942">
    <property type="entry name" value="Asp/Glu/hydantoin_racemase"/>
</dbReference>
<dbReference type="AlphaFoldDB" id="A0A1I6FS78"/>
<keyword evidence="4 7" id="KW-0573">Peptidoglycan synthesis</keyword>
<accession>A0A1I6FS78</accession>
<dbReference type="PANTHER" id="PTHR21198">
    <property type="entry name" value="GLUTAMATE RACEMASE"/>
    <property type="match status" value="1"/>
</dbReference>
<evidence type="ECO:0000313" key="8">
    <source>
        <dbReference type="EMBL" id="SFR32748.1"/>
    </source>
</evidence>
<feature type="binding site" evidence="7">
    <location>
        <begin position="198"/>
        <end position="199"/>
    </location>
    <ligand>
        <name>substrate</name>
    </ligand>
</feature>
<keyword evidence="6 7" id="KW-0961">Cell wall biogenesis/degradation</keyword>
<dbReference type="InterPro" id="IPR033134">
    <property type="entry name" value="Asp/Glu_racemase_AS_2"/>
</dbReference>
<dbReference type="Proteomes" id="UP000199534">
    <property type="component" value="Unassembled WGS sequence"/>
</dbReference>
<evidence type="ECO:0000256" key="5">
    <source>
        <dbReference type="ARBA" id="ARBA00023235"/>
    </source>
</evidence>
<dbReference type="Pfam" id="PF01177">
    <property type="entry name" value="Asp_Glu_race"/>
    <property type="match status" value="1"/>
</dbReference>
<dbReference type="STRING" id="400055.SAMN04490243_0545"/>
<keyword evidence="3 7" id="KW-0133">Cell shape</keyword>
<reference evidence="8 9" key="1">
    <citation type="submission" date="2016-10" db="EMBL/GenBank/DDBJ databases">
        <authorList>
            <person name="de Groot N.N."/>
        </authorList>
    </citation>
    <scope>NUCLEOTIDE SEQUENCE [LARGE SCALE GENOMIC DNA]</scope>
    <source>
        <strain evidence="8 9">DSM 21019</strain>
    </source>
</reference>
<feature type="binding site" evidence="7">
    <location>
        <begin position="24"/>
        <end position="25"/>
    </location>
    <ligand>
        <name>substrate</name>
    </ligand>
</feature>
<comment type="pathway">
    <text evidence="7">Cell wall biogenesis; peptidoglycan biosynthesis.</text>
</comment>
<feature type="binding site" evidence="7">
    <location>
        <begin position="56"/>
        <end position="57"/>
    </location>
    <ligand>
        <name>substrate</name>
    </ligand>
</feature>
<evidence type="ECO:0000256" key="7">
    <source>
        <dbReference type="HAMAP-Rule" id="MF_00258"/>
    </source>
</evidence>
<evidence type="ECO:0000256" key="3">
    <source>
        <dbReference type="ARBA" id="ARBA00022960"/>
    </source>
</evidence>
<name>A0A1I6FS78_9FLAO</name>
<dbReference type="SUPFAM" id="SSF53681">
    <property type="entry name" value="Aspartate/glutamate racemase"/>
    <property type="match status" value="2"/>
</dbReference>
<comment type="function">
    <text evidence="7">Provides the (R)-glutamate required for cell wall biosynthesis.</text>
</comment>
<dbReference type="EMBL" id="FOYQ01000001">
    <property type="protein sequence ID" value="SFR32748.1"/>
    <property type="molecule type" value="Genomic_DNA"/>
</dbReference>
<dbReference type="PROSITE" id="PS00923">
    <property type="entry name" value="ASP_GLU_RACEMASE_1"/>
    <property type="match status" value="1"/>
</dbReference>
<feature type="active site" description="Proton donor/acceptor" evidence="7">
    <location>
        <position position="197"/>
    </location>
</feature>
<dbReference type="InterPro" id="IPR004391">
    <property type="entry name" value="Glu_race"/>
</dbReference>
<dbReference type="InterPro" id="IPR018187">
    <property type="entry name" value="Asp/Glu_racemase_AS_1"/>
</dbReference>
<evidence type="ECO:0000256" key="4">
    <source>
        <dbReference type="ARBA" id="ARBA00022984"/>
    </source>
</evidence>
<protein>
    <recommendedName>
        <fullName evidence="2 7">Glutamate racemase</fullName>
        <ecNumber evidence="2 7">5.1.1.3</ecNumber>
    </recommendedName>
</protein>
<dbReference type="Gene3D" id="3.40.50.1860">
    <property type="match status" value="2"/>
</dbReference>
<dbReference type="RefSeq" id="WP_092980479.1">
    <property type="nucleotide sequence ID" value="NZ_FOYQ01000001.1"/>
</dbReference>
<dbReference type="OrthoDB" id="9801055at2"/>
<dbReference type="InterPro" id="IPR001920">
    <property type="entry name" value="Asp/Glu_race"/>
</dbReference>
<dbReference type="GO" id="GO:0009252">
    <property type="term" value="P:peptidoglycan biosynthetic process"/>
    <property type="evidence" value="ECO:0007669"/>
    <property type="project" value="UniProtKB-UniRule"/>
</dbReference>
<comment type="similarity">
    <text evidence="7">Belongs to the aspartate/glutamate racemases family.</text>
</comment>
<dbReference type="PANTHER" id="PTHR21198:SF2">
    <property type="entry name" value="GLUTAMATE RACEMASE"/>
    <property type="match status" value="1"/>
</dbReference>
<feature type="binding site" evidence="7">
    <location>
        <begin position="88"/>
        <end position="89"/>
    </location>
    <ligand>
        <name>substrate</name>
    </ligand>
</feature>
<evidence type="ECO:0000256" key="1">
    <source>
        <dbReference type="ARBA" id="ARBA00001602"/>
    </source>
</evidence>
<dbReference type="NCBIfam" id="TIGR00067">
    <property type="entry name" value="glut_race"/>
    <property type="match status" value="1"/>
</dbReference>
<dbReference type="PROSITE" id="PS00924">
    <property type="entry name" value="ASP_GLU_RACEMASE_2"/>
    <property type="match status" value="1"/>
</dbReference>